<evidence type="ECO:0000256" key="3">
    <source>
        <dbReference type="SAM" id="MobiDB-lite"/>
    </source>
</evidence>
<feature type="region of interest" description="Disordered" evidence="3">
    <location>
        <begin position="196"/>
        <end position="224"/>
    </location>
</feature>
<sequence length="371" mass="40342">MTDTEAFERRVRGAKRRLDDRGDDALVLFPSQNLQYLTGFAEEPGERHLLLFVPAAGEPVFFVPELYGEQISQESWVGDVRTWGDADDPVPRIADIAAELGLGGGHLLVDDTMWALFTQDLRTALPEATFGLASEVLSELRIRKDDAELDAMARAAAVADETVRDLRAMGADAIGLTEAELAAEIQTRLEQHGGTGVSFDTIVGSGPNGAKPHHHHGDRDIRPGEPVVLDFGTRVDGYPSDQTRTLVFGGEPSEQVREVHDVVREAEQAGVDAVEPGVTAESVDAAAREVIEAAGYGEQFIHRTGHGVGLDVHEAPYIVEGNERELEPGMVFSVEPGVYLPGEFGVRIEDLVVVTEDGCRRLNDTDRGWRC</sequence>
<dbReference type="Gene3D" id="3.40.350.10">
    <property type="entry name" value="Creatinase/prolidase N-terminal domain"/>
    <property type="match status" value="1"/>
</dbReference>
<accession>A0A0P7GBD3</accession>
<keyword evidence="1" id="KW-0479">Metal-binding</keyword>
<keyword evidence="2 6" id="KW-0378">Hydrolase</keyword>
<dbReference type="InterPro" id="IPR036005">
    <property type="entry name" value="Creatinase/aminopeptidase-like"/>
</dbReference>
<dbReference type="CDD" id="cd01092">
    <property type="entry name" value="APP-like"/>
    <property type="match status" value="1"/>
</dbReference>
<dbReference type="RefSeq" id="WP_054583747.1">
    <property type="nucleotide sequence ID" value="NZ_LGUC01000001.1"/>
</dbReference>
<dbReference type="SUPFAM" id="SSF55920">
    <property type="entry name" value="Creatinase/aminopeptidase"/>
    <property type="match status" value="1"/>
</dbReference>
<evidence type="ECO:0000313" key="7">
    <source>
        <dbReference type="Proteomes" id="UP000050535"/>
    </source>
</evidence>
<dbReference type="GO" id="GO:0102009">
    <property type="term" value="F:proline dipeptidase activity"/>
    <property type="evidence" value="ECO:0007669"/>
    <property type="project" value="UniProtKB-EC"/>
</dbReference>
<keyword evidence="6" id="KW-0645">Protease</keyword>
<feature type="domain" description="Creatinase N-terminal" evidence="5">
    <location>
        <begin position="10"/>
        <end position="142"/>
    </location>
</feature>
<evidence type="ECO:0000313" key="6">
    <source>
        <dbReference type="EMBL" id="KPN30967.1"/>
    </source>
</evidence>
<evidence type="ECO:0000256" key="2">
    <source>
        <dbReference type="ARBA" id="ARBA00022801"/>
    </source>
</evidence>
<dbReference type="PRINTS" id="PR00599">
    <property type="entry name" value="MAPEPTIDASE"/>
</dbReference>
<dbReference type="STRING" id="699431.SY89_01708"/>
<dbReference type="OrthoDB" id="1346at2157"/>
<name>A0A0P7GBD3_9EURY</name>
<dbReference type="AlphaFoldDB" id="A0A0P7GBD3"/>
<dbReference type="PANTHER" id="PTHR46112">
    <property type="entry name" value="AMINOPEPTIDASE"/>
    <property type="match status" value="1"/>
</dbReference>
<dbReference type="PROSITE" id="PS00491">
    <property type="entry name" value="PROLINE_PEPTIDASE"/>
    <property type="match status" value="1"/>
</dbReference>
<keyword evidence="6" id="KW-0224">Dipeptidase</keyword>
<comment type="caution">
    <text evidence="6">The sequence shown here is derived from an EMBL/GenBank/DDBJ whole genome shotgun (WGS) entry which is preliminary data.</text>
</comment>
<keyword evidence="7" id="KW-1185">Reference proteome</keyword>
<dbReference type="InterPro" id="IPR001131">
    <property type="entry name" value="Peptidase_M24B_aminopep-P_CS"/>
</dbReference>
<dbReference type="Pfam" id="PF01321">
    <property type="entry name" value="Creatinase_N"/>
    <property type="match status" value="1"/>
</dbReference>
<dbReference type="PANTHER" id="PTHR46112:SF3">
    <property type="entry name" value="AMINOPEPTIDASE YPDF"/>
    <property type="match status" value="1"/>
</dbReference>
<reference evidence="7" key="1">
    <citation type="submission" date="2013-11" db="EMBL/GenBank/DDBJ databases">
        <authorList>
            <person name="Hoang H.T."/>
            <person name="Killian M.L."/>
            <person name="Madson D.M."/>
            <person name="Arruda P.H.E."/>
            <person name="Sun D."/>
            <person name="Schwartz K.J."/>
            <person name="Yoon K."/>
        </authorList>
    </citation>
    <scope>NUCLEOTIDE SEQUENCE [LARGE SCALE GENOMIC DNA]</scope>
    <source>
        <strain evidence="7">CDK2</strain>
    </source>
</reference>
<evidence type="ECO:0000256" key="1">
    <source>
        <dbReference type="ARBA" id="ARBA00022723"/>
    </source>
</evidence>
<feature type="domain" description="Peptidase M24" evidence="4">
    <location>
        <begin position="151"/>
        <end position="356"/>
    </location>
</feature>
<dbReference type="Gene3D" id="3.90.230.10">
    <property type="entry name" value="Creatinase/methionine aminopeptidase superfamily"/>
    <property type="match status" value="1"/>
</dbReference>
<gene>
    <name evidence="6" type="primary">pepQ_4</name>
    <name evidence="6" type="ORF">SY89_01708</name>
</gene>
<evidence type="ECO:0000259" key="5">
    <source>
        <dbReference type="Pfam" id="PF01321"/>
    </source>
</evidence>
<dbReference type="Pfam" id="PF00557">
    <property type="entry name" value="Peptidase_M24"/>
    <property type="match status" value="1"/>
</dbReference>
<dbReference type="InterPro" id="IPR050659">
    <property type="entry name" value="Peptidase_M24B"/>
</dbReference>
<dbReference type="InterPro" id="IPR029149">
    <property type="entry name" value="Creatin/AminoP/Spt16_N"/>
</dbReference>
<dbReference type="EMBL" id="LGUC01000001">
    <property type="protein sequence ID" value="KPN30967.1"/>
    <property type="molecule type" value="Genomic_DNA"/>
</dbReference>
<dbReference type="InterPro" id="IPR001714">
    <property type="entry name" value="Pept_M24_MAP"/>
</dbReference>
<protein>
    <submittedName>
        <fullName evidence="6">Xaa-Pro dipeptidase</fullName>
        <ecNumber evidence="6">3.4.13.9</ecNumber>
    </submittedName>
</protein>
<dbReference type="InterPro" id="IPR000994">
    <property type="entry name" value="Pept_M24"/>
</dbReference>
<dbReference type="InterPro" id="IPR000587">
    <property type="entry name" value="Creatinase_N"/>
</dbReference>
<organism evidence="6 7">
    <name type="scientific">Halolamina pelagica</name>
    <dbReference type="NCBI Taxonomy" id="699431"/>
    <lineage>
        <taxon>Archaea</taxon>
        <taxon>Methanobacteriati</taxon>
        <taxon>Methanobacteriota</taxon>
        <taxon>Stenosarchaea group</taxon>
        <taxon>Halobacteria</taxon>
        <taxon>Halobacteriales</taxon>
        <taxon>Haloferacaceae</taxon>
    </lineage>
</organism>
<dbReference type="EC" id="3.4.13.9" evidence="6"/>
<proteinExistence type="predicted"/>
<dbReference type="SUPFAM" id="SSF53092">
    <property type="entry name" value="Creatinase/prolidase N-terminal domain"/>
    <property type="match status" value="1"/>
</dbReference>
<evidence type="ECO:0000259" key="4">
    <source>
        <dbReference type="Pfam" id="PF00557"/>
    </source>
</evidence>
<dbReference type="PATRIC" id="fig|699431.3.peg.1748"/>
<dbReference type="Proteomes" id="UP000050535">
    <property type="component" value="Unassembled WGS sequence"/>
</dbReference>
<dbReference type="GO" id="GO:0046872">
    <property type="term" value="F:metal ion binding"/>
    <property type="evidence" value="ECO:0007669"/>
    <property type="project" value="UniProtKB-KW"/>
</dbReference>